<proteinExistence type="predicted"/>
<gene>
    <name evidence="1" type="ORF">EVAR_32434_1</name>
</gene>
<name>A0A4C1VM73_EUMVA</name>
<organism evidence="1 2">
    <name type="scientific">Eumeta variegata</name>
    <name type="common">Bagworm moth</name>
    <name type="synonym">Eumeta japonica</name>
    <dbReference type="NCBI Taxonomy" id="151549"/>
    <lineage>
        <taxon>Eukaryota</taxon>
        <taxon>Metazoa</taxon>
        <taxon>Ecdysozoa</taxon>
        <taxon>Arthropoda</taxon>
        <taxon>Hexapoda</taxon>
        <taxon>Insecta</taxon>
        <taxon>Pterygota</taxon>
        <taxon>Neoptera</taxon>
        <taxon>Endopterygota</taxon>
        <taxon>Lepidoptera</taxon>
        <taxon>Glossata</taxon>
        <taxon>Ditrysia</taxon>
        <taxon>Tineoidea</taxon>
        <taxon>Psychidae</taxon>
        <taxon>Oiketicinae</taxon>
        <taxon>Eumeta</taxon>
    </lineage>
</organism>
<keyword evidence="2" id="KW-1185">Reference proteome</keyword>
<sequence length="117" mass="12549">MYTASARTSHEAPCLLRSGVETKIDVTVICAAKKLSVRQTNLDLHSKKNVLRVNNIGLLLKYASRIGSGCKSKVSGFLSSRAPPTAAFGLRRTGRVTPALAVRSARLIIVESTRTAP</sequence>
<reference evidence="1 2" key="1">
    <citation type="journal article" date="2019" name="Commun. Biol.">
        <title>The bagworm genome reveals a unique fibroin gene that provides high tensile strength.</title>
        <authorList>
            <person name="Kono N."/>
            <person name="Nakamura H."/>
            <person name="Ohtoshi R."/>
            <person name="Tomita M."/>
            <person name="Numata K."/>
            <person name="Arakawa K."/>
        </authorList>
    </citation>
    <scope>NUCLEOTIDE SEQUENCE [LARGE SCALE GENOMIC DNA]</scope>
</reference>
<evidence type="ECO:0000313" key="1">
    <source>
        <dbReference type="EMBL" id="GBP39502.1"/>
    </source>
</evidence>
<evidence type="ECO:0000313" key="2">
    <source>
        <dbReference type="Proteomes" id="UP000299102"/>
    </source>
</evidence>
<comment type="caution">
    <text evidence="1">The sequence shown here is derived from an EMBL/GenBank/DDBJ whole genome shotgun (WGS) entry which is preliminary data.</text>
</comment>
<accession>A0A4C1VM73</accession>
<dbReference type="Proteomes" id="UP000299102">
    <property type="component" value="Unassembled WGS sequence"/>
</dbReference>
<dbReference type="AlphaFoldDB" id="A0A4C1VM73"/>
<dbReference type="EMBL" id="BGZK01000367">
    <property type="protein sequence ID" value="GBP39502.1"/>
    <property type="molecule type" value="Genomic_DNA"/>
</dbReference>
<protein>
    <submittedName>
        <fullName evidence="1">Uncharacterized protein</fullName>
    </submittedName>
</protein>